<dbReference type="EMBL" id="PTIT01000023">
    <property type="protein sequence ID" value="PPK50578.1"/>
    <property type="molecule type" value="Genomic_DNA"/>
</dbReference>
<accession>A0A2S6G410</accession>
<dbReference type="AlphaFoldDB" id="A0A2S6G410"/>
<reference evidence="7 8" key="2">
    <citation type="submission" date="2018-02" db="EMBL/GenBank/DDBJ databases">
        <title>Subsurface microbial communities from deep shales in Ohio and West Virginia, USA.</title>
        <authorList>
            <person name="Wrighton K."/>
        </authorList>
    </citation>
    <scope>NUCLEOTIDE SEQUENCE [LARGE SCALE GENOMIC DNA]</scope>
    <source>
        <strain evidence="7 8">UTICA-S1B9</strain>
    </source>
</reference>
<dbReference type="STRING" id="930118.SAMN05216429_11016"/>
<protein>
    <submittedName>
        <fullName evidence="6 7">MAPEG superfamily protein</fullName>
    </submittedName>
</protein>
<dbReference type="EMBL" id="PTIU01000023">
    <property type="protein sequence ID" value="PPK53853.1"/>
    <property type="molecule type" value="Genomic_DNA"/>
</dbReference>
<reference evidence="6 9" key="1">
    <citation type="submission" date="2018-02" db="EMBL/GenBank/DDBJ databases">
        <title>Deep subsurface shale carbon reservoir microbial communities from Ohio and West Virginia, USA.</title>
        <authorList>
            <person name="Wrighton K."/>
        </authorList>
    </citation>
    <scope>NUCLEOTIDE SEQUENCE [LARGE SCALE GENOMIC DNA]</scope>
    <source>
        <strain evidence="6 9">UTICA-S1B6</strain>
    </source>
</reference>
<dbReference type="GO" id="GO:0016020">
    <property type="term" value="C:membrane"/>
    <property type="evidence" value="ECO:0007669"/>
    <property type="project" value="UniProtKB-SubCell"/>
</dbReference>
<evidence type="ECO:0000313" key="6">
    <source>
        <dbReference type="EMBL" id="PPK50578.1"/>
    </source>
</evidence>
<evidence type="ECO:0000313" key="8">
    <source>
        <dbReference type="Proteomes" id="UP000239446"/>
    </source>
</evidence>
<keyword evidence="2 5" id="KW-0812">Transmembrane</keyword>
<comment type="subcellular location">
    <subcellularLocation>
        <location evidence="1">Membrane</location>
    </subcellularLocation>
</comment>
<proteinExistence type="predicted"/>
<organism evidence="7 8">
    <name type="scientific">Marinobacter persicus</name>
    <dbReference type="NCBI Taxonomy" id="930118"/>
    <lineage>
        <taxon>Bacteria</taxon>
        <taxon>Pseudomonadati</taxon>
        <taxon>Pseudomonadota</taxon>
        <taxon>Gammaproteobacteria</taxon>
        <taxon>Pseudomonadales</taxon>
        <taxon>Marinobacteraceae</taxon>
        <taxon>Marinobacter</taxon>
    </lineage>
</organism>
<evidence type="ECO:0000256" key="2">
    <source>
        <dbReference type="ARBA" id="ARBA00022692"/>
    </source>
</evidence>
<evidence type="ECO:0000256" key="3">
    <source>
        <dbReference type="ARBA" id="ARBA00022989"/>
    </source>
</evidence>
<feature type="transmembrane region" description="Helical" evidence="5">
    <location>
        <begin position="12"/>
        <end position="29"/>
    </location>
</feature>
<evidence type="ECO:0000256" key="5">
    <source>
        <dbReference type="SAM" id="Phobius"/>
    </source>
</evidence>
<dbReference type="Pfam" id="PF01124">
    <property type="entry name" value="MAPEG"/>
    <property type="match status" value="1"/>
</dbReference>
<evidence type="ECO:0000256" key="4">
    <source>
        <dbReference type="ARBA" id="ARBA00023136"/>
    </source>
</evidence>
<sequence>MDNLLEVYTTALWGIAALIVIWLAQWFVASLTKASQPGAVPGKIDQSLSHESFVFRAHRTFMNSLENLPVMFATAFLAILSGADPFWTGVLIWTFVAARTVHMGLYYAIATERNPSPRSYFFMIGLLANLGLLGVSLAALS</sequence>
<dbReference type="InterPro" id="IPR001129">
    <property type="entry name" value="Membr-assoc_MAPEG"/>
</dbReference>
<dbReference type="OrthoDB" id="5880499at2"/>
<keyword evidence="4 5" id="KW-0472">Membrane</keyword>
<dbReference type="RefSeq" id="WP_104416906.1">
    <property type="nucleotide sequence ID" value="NZ_PTIT01000023.1"/>
</dbReference>
<dbReference type="Gene3D" id="1.20.120.550">
    <property type="entry name" value="Membrane associated eicosanoid/glutathione metabolism-like domain"/>
    <property type="match status" value="1"/>
</dbReference>
<dbReference type="Proteomes" id="UP000239446">
    <property type="component" value="Unassembled WGS sequence"/>
</dbReference>
<dbReference type="Proteomes" id="UP000239648">
    <property type="component" value="Unassembled WGS sequence"/>
</dbReference>
<name>A0A2S6G410_9GAMM</name>
<feature type="transmembrane region" description="Helical" evidence="5">
    <location>
        <begin position="120"/>
        <end position="140"/>
    </location>
</feature>
<evidence type="ECO:0000313" key="7">
    <source>
        <dbReference type="EMBL" id="PPK53853.1"/>
    </source>
</evidence>
<keyword evidence="3 5" id="KW-1133">Transmembrane helix</keyword>
<comment type="caution">
    <text evidence="7">The sequence shown here is derived from an EMBL/GenBank/DDBJ whole genome shotgun (WGS) entry which is preliminary data.</text>
</comment>
<evidence type="ECO:0000313" key="9">
    <source>
        <dbReference type="Proteomes" id="UP000239648"/>
    </source>
</evidence>
<gene>
    <name evidence="7" type="ORF">B0H24_102330</name>
    <name evidence="6" type="ORF">BY455_12330</name>
</gene>
<dbReference type="InterPro" id="IPR023352">
    <property type="entry name" value="MAPEG-like_dom_sf"/>
</dbReference>
<evidence type="ECO:0000256" key="1">
    <source>
        <dbReference type="ARBA" id="ARBA00004370"/>
    </source>
</evidence>
<keyword evidence="9" id="KW-1185">Reference proteome</keyword>
<dbReference type="SUPFAM" id="SSF161084">
    <property type="entry name" value="MAPEG domain-like"/>
    <property type="match status" value="1"/>
</dbReference>